<dbReference type="Gene3D" id="3.30.565.10">
    <property type="entry name" value="Histidine kinase-like ATPase, C-terminal domain"/>
    <property type="match status" value="1"/>
</dbReference>
<feature type="transmembrane region" description="Helical" evidence="1">
    <location>
        <begin position="176"/>
        <end position="196"/>
    </location>
</feature>
<feature type="transmembrane region" description="Helical" evidence="1">
    <location>
        <begin position="51"/>
        <end position="69"/>
    </location>
</feature>
<keyword evidence="4" id="KW-1185">Reference proteome</keyword>
<dbReference type="InterPro" id="IPR036890">
    <property type="entry name" value="HATPase_C_sf"/>
</dbReference>
<dbReference type="AlphaFoldDB" id="A0A023C147"/>
<dbReference type="Proteomes" id="UP000023541">
    <property type="component" value="Unassembled WGS sequence"/>
</dbReference>
<dbReference type="PANTHER" id="PTHR34220:SF7">
    <property type="entry name" value="SENSOR HISTIDINE KINASE YPDA"/>
    <property type="match status" value="1"/>
</dbReference>
<accession>A0A023C147</accession>
<proteinExistence type="predicted"/>
<organism evidence="3 4">
    <name type="scientific">Aquimarina atlantica</name>
    <dbReference type="NCBI Taxonomy" id="1317122"/>
    <lineage>
        <taxon>Bacteria</taxon>
        <taxon>Pseudomonadati</taxon>
        <taxon>Bacteroidota</taxon>
        <taxon>Flavobacteriia</taxon>
        <taxon>Flavobacteriales</taxon>
        <taxon>Flavobacteriaceae</taxon>
        <taxon>Aquimarina</taxon>
    </lineage>
</organism>
<comment type="caution">
    <text evidence="3">The sequence shown here is derived from an EMBL/GenBank/DDBJ whole genome shotgun (WGS) entry which is preliminary data.</text>
</comment>
<keyword evidence="1" id="KW-0812">Transmembrane</keyword>
<protein>
    <recommendedName>
        <fullName evidence="2">Signal transduction histidine kinase internal region domain-containing protein</fullName>
    </recommendedName>
</protein>
<feature type="transmembrane region" description="Helical" evidence="1">
    <location>
        <begin position="23"/>
        <end position="45"/>
    </location>
</feature>
<dbReference type="InterPro" id="IPR050640">
    <property type="entry name" value="Bact_2-comp_sensor_kinase"/>
</dbReference>
<feature type="transmembrane region" description="Helical" evidence="1">
    <location>
        <begin position="108"/>
        <end position="130"/>
    </location>
</feature>
<evidence type="ECO:0000313" key="3">
    <source>
        <dbReference type="EMBL" id="EZH75628.1"/>
    </source>
</evidence>
<dbReference type="EMBL" id="AQRA01000001">
    <property type="protein sequence ID" value="EZH75628.1"/>
    <property type="molecule type" value="Genomic_DNA"/>
</dbReference>
<dbReference type="GO" id="GO:0000155">
    <property type="term" value="F:phosphorelay sensor kinase activity"/>
    <property type="evidence" value="ECO:0007669"/>
    <property type="project" value="InterPro"/>
</dbReference>
<gene>
    <name evidence="3" type="ORF">ATO12_02235</name>
</gene>
<evidence type="ECO:0000256" key="1">
    <source>
        <dbReference type="SAM" id="Phobius"/>
    </source>
</evidence>
<keyword evidence="1" id="KW-0472">Membrane</keyword>
<dbReference type="eggNOG" id="COG2972">
    <property type="taxonomic scope" value="Bacteria"/>
</dbReference>
<keyword evidence="1" id="KW-1133">Transmembrane helix</keyword>
<sequence length="399" mass="46680">MVVPFYYPSFGYMMLFFRKYKRGIFSLGISIFLWLGGIICMAYGIELTGTLFVLLAVSSIGYLLLSWLLNRKKQRNSSLLWTNNEIRVVTVLTGLVCFIGIFESHPNQPVFTTVFTLLFIYVLIFGIVLIRNYYLQKKGAPTISKSVIKKIAFWCFVIGGGRILILLEEYENNDVLVIIVFIYFPLIIFLIVRWVFKQIKSILTLKNEKAKTELLHLKSQVNPHFFFNMLNNLYGWVDKDSKKAKELILKLSDMMRYSIYDGQKDVVTLEEEVAYLKNYIELHKMRYHKAIKVNFNLQIEKEGYKVMPLLFIILLENAFKHGVENLRENAYVDVHMIAKENKIHFEVENNFDPSENTKQPGIGLNNLKRRLELVYPKKHSLSYTITEEVYKAQLILNQL</sequence>
<name>A0A023C147_9FLAO</name>
<evidence type="ECO:0000259" key="2">
    <source>
        <dbReference type="Pfam" id="PF06580"/>
    </source>
</evidence>
<evidence type="ECO:0000313" key="4">
    <source>
        <dbReference type="Proteomes" id="UP000023541"/>
    </source>
</evidence>
<feature type="domain" description="Signal transduction histidine kinase internal region" evidence="2">
    <location>
        <begin position="213"/>
        <end position="289"/>
    </location>
</feature>
<dbReference type="PANTHER" id="PTHR34220">
    <property type="entry name" value="SENSOR HISTIDINE KINASE YPDA"/>
    <property type="match status" value="1"/>
</dbReference>
<dbReference type="SUPFAM" id="SSF55874">
    <property type="entry name" value="ATPase domain of HSP90 chaperone/DNA topoisomerase II/histidine kinase"/>
    <property type="match status" value="1"/>
</dbReference>
<dbReference type="STRING" id="1317122.ATO12_02235"/>
<reference evidence="3 4" key="1">
    <citation type="submission" date="2014-04" db="EMBL/GenBank/DDBJ databases">
        <title>Aquimarina sp. 22II-S11-z7 Genome Sequencing.</title>
        <authorList>
            <person name="Lai Q."/>
        </authorList>
    </citation>
    <scope>NUCLEOTIDE SEQUENCE [LARGE SCALE GENOMIC DNA]</scope>
    <source>
        <strain evidence="3 4">22II-S11-z7</strain>
    </source>
</reference>
<dbReference type="Pfam" id="PF06580">
    <property type="entry name" value="His_kinase"/>
    <property type="match status" value="1"/>
</dbReference>
<dbReference type="GO" id="GO:0016020">
    <property type="term" value="C:membrane"/>
    <property type="evidence" value="ECO:0007669"/>
    <property type="project" value="InterPro"/>
</dbReference>
<feature type="transmembrane region" description="Helical" evidence="1">
    <location>
        <begin position="151"/>
        <end position="170"/>
    </location>
</feature>
<feature type="transmembrane region" description="Helical" evidence="1">
    <location>
        <begin position="81"/>
        <end position="102"/>
    </location>
</feature>
<dbReference type="InterPro" id="IPR010559">
    <property type="entry name" value="Sig_transdc_His_kin_internal"/>
</dbReference>